<evidence type="ECO:0000313" key="4">
    <source>
        <dbReference type="EMBL" id="MFC6085455.1"/>
    </source>
</evidence>
<dbReference type="Gene3D" id="3.90.79.10">
    <property type="entry name" value="Nucleoside Triphosphate Pyrophosphohydrolase"/>
    <property type="match status" value="1"/>
</dbReference>
<keyword evidence="2" id="KW-0378">Hydrolase</keyword>
<dbReference type="PANTHER" id="PTHR43046:SF14">
    <property type="entry name" value="MUTT_NUDIX FAMILY PROTEIN"/>
    <property type="match status" value="1"/>
</dbReference>
<dbReference type="PROSITE" id="PS00893">
    <property type="entry name" value="NUDIX_BOX"/>
    <property type="match status" value="1"/>
</dbReference>
<reference evidence="5" key="1">
    <citation type="journal article" date="2019" name="Int. J. Syst. Evol. Microbiol.">
        <title>The Global Catalogue of Microorganisms (GCM) 10K type strain sequencing project: providing services to taxonomists for standard genome sequencing and annotation.</title>
        <authorList>
            <consortium name="The Broad Institute Genomics Platform"/>
            <consortium name="The Broad Institute Genome Sequencing Center for Infectious Disease"/>
            <person name="Wu L."/>
            <person name="Ma J."/>
        </authorList>
    </citation>
    <scope>NUCLEOTIDE SEQUENCE [LARGE SCALE GENOMIC DNA]</scope>
    <source>
        <strain evidence="5">JCM 30346</strain>
    </source>
</reference>
<dbReference type="PROSITE" id="PS51462">
    <property type="entry name" value="NUDIX"/>
    <property type="match status" value="1"/>
</dbReference>
<dbReference type="RefSeq" id="WP_380759607.1">
    <property type="nucleotide sequence ID" value="NZ_JBHSRF010000062.1"/>
</dbReference>
<dbReference type="InterPro" id="IPR015797">
    <property type="entry name" value="NUDIX_hydrolase-like_dom_sf"/>
</dbReference>
<dbReference type="InterPro" id="IPR020084">
    <property type="entry name" value="NUDIX_hydrolase_CS"/>
</dbReference>
<accession>A0ABW1NQQ5</accession>
<evidence type="ECO:0000313" key="5">
    <source>
        <dbReference type="Proteomes" id="UP001596137"/>
    </source>
</evidence>
<comment type="caution">
    <text evidence="4">The sequence shown here is derived from an EMBL/GenBank/DDBJ whole genome shotgun (WGS) entry which is preliminary data.</text>
</comment>
<dbReference type="InterPro" id="IPR000086">
    <property type="entry name" value="NUDIX_hydrolase_dom"/>
</dbReference>
<evidence type="ECO:0000256" key="2">
    <source>
        <dbReference type="ARBA" id="ARBA00022801"/>
    </source>
</evidence>
<feature type="domain" description="Nudix hydrolase" evidence="3">
    <location>
        <begin position="19"/>
        <end position="152"/>
    </location>
</feature>
<proteinExistence type="predicted"/>
<gene>
    <name evidence="4" type="ORF">ACFP1K_30105</name>
</gene>
<dbReference type="Pfam" id="PF00293">
    <property type="entry name" value="NUDIX"/>
    <property type="match status" value="1"/>
</dbReference>
<sequence length="165" mass="17810">MPLSEYLARLRDQIGSDLLMLPSVTACVFDGEGRMLVALHTEMGGMWCPPGGIVEPDEAPGDALVRELQEELGLGVRLRGLIGAYGGPSFRTTYDNGDQVAYVITVYGCTVETGPAEPDGVEIAEVRWIHEDEAAGLRMPPWTSVVVPEGFAWRDRALVIPEPAG</sequence>
<dbReference type="Proteomes" id="UP001596137">
    <property type="component" value="Unassembled WGS sequence"/>
</dbReference>
<evidence type="ECO:0000256" key="1">
    <source>
        <dbReference type="ARBA" id="ARBA00001946"/>
    </source>
</evidence>
<name>A0ABW1NQQ5_9ACTN</name>
<protein>
    <submittedName>
        <fullName evidence="4">NUDIX domain-containing protein</fullName>
    </submittedName>
</protein>
<dbReference type="PANTHER" id="PTHR43046">
    <property type="entry name" value="GDP-MANNOSE MANNOSYL HYDROLASE"/>
    <property type="match status" value="1"/>
</dbReference>
<dbReference type="SUPFAM" id="SSF55811">
    <property type="entry name" value="Nudix"/>
    <property type="match status" value="1"/>
</dbReference>
<comment type="cofactor">
    <cofactor evidence="1">
        <name>Mg(2+)</name>
        <dbReference type="ChEBI" id="CHEBI:18420"/>
    </cofactor>
</comment>
<keyword evidence="5" id="KW-1185">Reference proteome</keyword>
<organism evidence="4 5">
    <name type="scientific">Sphaerisporangium aureirubrum</name>
    <dbReference type="NCBI Taxonomy" id="1544736"/>
    <lineage>
        <taxon>Bacteria</taxon>
        <taxon>Bacillati</taxon>
        <taxon>Actinomycetota</taxon>
        <taxon>Actinomycetes</taxon>
        <taxon>Streptosporangiales</taxon>
        <taxon>Streptosporangiaceae</taxon>
        <taxon>Sphaerisporangium</taxon>
    </lineage>
</organism>
<evidence type="ECO:0000259" key="3">
    <source>
        <dbReference type="PROSITE" id="PS51462"/>
    </source>
</evidence>
<dbReference type="EMBL" id="JBHSRF010000062">
    <property type="protein sequence ID" value="MFC6085455.1"/>
    <property type="molecule type" value="Genomic_DNA"/>
</dbReference>